<dbReference type="InterPro" id="IPR053137">
    <property type="entry name" value="NLR-like"/>
</dbReference>
<dbReference type="Pfam" id="PF13374">
    <property type="entry name" value="TPR_10"/>
    <property type="match status" value="2"/>
</dbReference>
<dbReference type="PANTHER" id="PTHR46082:SF11">
    <property type="entry name" value="AAA+ ATPASE DOMAIN-CONTAINING PROTEIN-RELATED"/>
    <property type="match status" value="1"/>
</dbReference>
<protein>
    <recommendedName>
        <fullName evidence="3">Kinesin light chain</fullName>
    </recommendedName>
</protein>
<evidence type="ECO:0000313" key="2">
    <source>
        <dbReference type="Proteomes" id="UP000250266"/>
    </source>
</evidence>
<name>A0A8E2EBC0_9PEZI</name>
<accession>A0A8E2EBC0</accession>
<feature type="non-terminal residue" evidence="1">
    <location>
        <position position="1"/>
    </location>
</feature>
<sequence length="94" mass="10479">RWKDAEELFVQVMETCKTKLGADHPDTLSSMANLAFTWKEQGRDAEAINLMSQCVRLRGHILGTSHPYYMSSSKALAGWEAEQVDVGSLVAYNS</sequence>
<dbReference type="EMBL" id="KV744951">
    <property type="protein sequence ID" value="OCK80636.1"/>
    <property type="molecule type" value="Genomic_DNA"/>
</dbReference>
<gene>
    <name evidence="1" type="ORF">K432DRAFT_297220</name>
</gene>
<dbReference type="Proteomes" id="UP000250266">
    <property type="component" value="Unassembled WGS sequence"/>
</dbReference>
<dbReference type="OrthoDB" id="5986190at2759"/>
<dbReference type="AlphaFoldDB" id="A0A8E2EBC0"/>
<evidence type="ECO:0000313" key="1">
    <source>
        <dbReference type="EMBL" id="OCK80636.1"/>
    </source>
</evidence>
<evidence type="ECO:0008006" key="3">
    <source>
        <dbReference type="Google" id="ProtNLM"/>
    </source>
</evidence>
<dbReference type="PANTHER" id="PTHR46082">
    <property type="entry name" value="ATP/GTP-BINDING PROTEIN-RELATED"/>
    <property type="match status" value="1"/>
</dbReference>
<dbReference type="Gene3D" id="1.25.40.10">
    <property type="entry name" value="Tetratricopeptide repeat domain"/>
    <property type="match status" value="1"/>
</dbReference>
<organism evidence="1 2">
    <name type="scientific">Lepidopterella palustris CBS 459.81</name>
    <dbReference type="NCBI Taxonomy" id="1314670"/>
    <lineage>
        <taxon>Eukaryota</taxon>
        <taxon>Fungi</taxon>
        <taxon>Dikarya</taxon>
        <taxon>Ascomycota</taxon>
        <taxon>Pezizomycotina</taxon>
        <taxon>Dothideomycetes</taxon>
        <taxon>Pleosporomycetidae</taxon>
        <taxon>Mytilinidiales</taxon>
        <taxon>Argynnaceae</taxon>
        <taxon>Lepidopterella</taxon>
    </lineage>
</organism>
<dbReference type="SUPFAM" id="SSF48452">
    <property type="entry name" value="TPR-like"/>
    <property type="match status" value="1"/>
</dbReference>
<dbReference type="InterPro" id="IPR011990">
    <property type="entry name" value="TPR-like_helical_dom_sf"/>
</dbReference>
<keyword evidence="2" id="KW-1185">Reference proteome</keyword>
<reference evidence="1 2" key="1">
    <citation type="journal article" date="2016" name="Nat. Commun.">
        <title>Ectomycorrhizal ecology is imprinted in the genome of the dominant symbiotic fungus Cenococcum geophilum.</title>
        <authorList>
            <consortium name="DOE Joint Genome Institute"/>
            <person name="Peter M."/>
            <person name="Kohler A."/>
            <person name="Ohm R.A."/>
            <person name="Kuo A."/>
            <person name="Krutzmann J."/>
            <person name="Morin E."/>
            <person name="Arend M."/>
            <person name="Barry K.W."/>
            <person name="Binder M."/>
            <person name="Choi C."/>
            <person name="Clum A."/>
            <person name="Copeland A."/>
            <person name="Grisel N."/>
            <person name="Haridas S."/>
            <person name="Kipfer T."/>
            <person name="LaButti K."/>
            <person name="Lindquist E."/>
            <person name="Lipzen A."/>
            <person name="Maire R."/>
            <person name="Meier B."/>
            <person name="Mihaltcheva S."/>
            <person name="Molinier V."/>
            <person name="Murat C."/>
            <person name="Poggeler S."/>
            <person name="Quandt C.A."/>
            <person name="Sperisen C."/>
            <person name="Tritt A."/>
            <person name="Tisserant E."/>
            <person name="Crous P.W."/>
            <person name="Henrissat B."/>
            <person name="Nehls U."/>
            <person name="Egli S."/>
            <person name="Spatafora J.W."/>
            <person name="Grigoriev I.V."/>
            <person name="Martin F.M."/>
        </authorList>
    </citation>
    <scope>NUCLEOTIDE SEQUENCE [LARGE SCALE GENOMIC DNA]</scope>
    <source>
        <strain evidence="1 2">CBS 459.81</strain>
    </source>
</reference>
<proteinExistence type="predicted"/>